<reference evidence="12 13" key="1">
    <citation type="submission" date="2021-07" db="EMBL/GenBank/DDBJ databases">
        <title>The Aristolochia fimbriata genome: insights into angiosperm evolution, floral development and chemical biosynthesis.</title>
        <authorList>
            <person name="Jiao Y."/>
        </authorList>
    </citation>
    <scope>NUCLEOTIDE SEQUENCE [LARGE SCALE GENOMIC DNA]</scope>
    <source>
        <strain evidence="12">IBCAS-2021</strain>
        <tissue evidence="12">Leaf</tissue>
    </source>
</reference>
<comment type="function">
    <text evidence="11">Mediates both low-affinity uptake and efflux of sugar across the membrane.</text>
</comment>
<feature type="transmembrane region" description="Helical" evidence="11">
    <location>
        <begin position="46"/>
        <end position="65"/>
    </location>
</feature>
<organism evidence="12 13">
    <name type="scientific">Aristolochia fimbriata</name>
    <name type="common">White veined hardy Dutchman's pipe vine</name>
    <dbReference type="NCBI Taxonomy" id="158543"/>
    <lineage>
        <taxon>Eukaryota</taxon>
        <taxon>Viridiplantae</taxon>
        <taxon>Streptophyta</taxon>
        <taxon>Embryophyta</taxon>
        <taxon>Tracheophyta</taxon>
        <taxon>Spermatophyta</taxon>
        <taxon>Magnoliopsida</taxon>
        <taxon>Magnoliidae</taxon>
        <taxon>Piperales</taxon>
        <taxon>Aristolochiaceae</taxon>
        <taxon>Aristolochia</taxon>
    </lineage>
</organism>
<feature type="transmembrane region" description="Helical" evidence="11">
    <location>
        <begin position="165"/>
        <end position="186"/>
    </location>
</feature>
<proteinExistence type="inferred from homology"/>
<keyword evidence="7" id="KW-0677">Repeat</keyword>
<evidence type="ECO:0000256" key="8">
    <source>
        <dbReference type="ARBA" id="ARBA00022989"/>
    </source>
</evidence>
<dbReference type="EMBL" id="JAINDJ010000002">
    <property type="protein sequence ID" value="KAG9455673.1"/>
    <property type="molecule type" value="Genomic_DNA"/>
</dbReference>
<accession>A0AAV7F7X6</accession>
<keyword evidence="8 11" id="KW-1133">Transmembrane helix</keyword>
<dbReference type="InterPro" id="IPR047664">
    <property type="entry name" value="SWEET"/>
</dbReference>
<evidence type="ECO:0000256" key="5">
    <source>
        <dbReference type="ARBA" id="ARBA00022597"/>
    </source>
</evidence>
<keyword evidence="5 11" id="KW-0762">Sugar transport</keyword>
<evidence type="ECO:0000256" key="6">
    <source>
        <dbReference type="ARBA" id="ARBA00022692"/>
    </source>
</evidence>
<dbReference type="PANTHER" id="PTHR10791">
    <property type="entry name" value="RAG1-ACTIVATING PROTEIN 1"/>
    <property type="match status" value="1"/>
</dbReference>
<dbReference type="Pfam" id="PF03083">
    <property type="entry name" value="MtN3_slv"/>
    <property type="match status" value="2"/>
</dbReference>
<name>A0AAV7F7X6_ARIFI</name>
<comment type="similarity">
    <text evidence="2 11">Belongs to the SWEET sugar transporter family.</text>
</comment>
<comment type="caution">
    <text evidence="12">The sequence shown here is derived from an EMBL/GenBank/DDBJ whole genome shotgun (WGS) entry which is preliminary data.</text>
</comment>
<keyword evidence="6 11" id="KW-0812">Transmembrane</keyword>
<evidence type="ECO:0000256" key="9">
    <source>
        <dbReference type="ARBA" id="ARBA00023136"/>
    </source>
</evidence>
<protein>
    <recommendedName>
        <fullName evidence="11">Bidirectional sugar transporter SWEET</fullName>
    </recommendedName>
</protein>
<gene>
    <name evidence="12" type="ORF">H6P81_000181</name>
</gene>
<evidence type="ECO:0000256" key="2">
    <source>
        <dbReference type="ARBA" id="ARBA00007809"/>
    </source>
</evidence>
<feature type="transmembrane region" description="Helical" evidence="11">
    <location>
        <begin position="6"/>
        <end position="25"/>
    </location>
</feature>
<dbReference type="PANTHER" id="PTHR10791:SF30">
    <property type="entry name" value="SUGAR TRANSPORTER SWEET1"/>
    <property type="match status" value="1"/>
</dbReference>
<keyword evidence="9 11" id="KW-0472">Membrane</keyword>
<keyword evidence="3 11" id="KW-0813">Transport</keyword>
<dbReference type="AlphaFoldDB" id="A0AAV7F7X6"/>
<keyword evidence="13" id="KW-1185">Reference proteome</keyword>
<evidence type="ECO:0000256" key="3">
    <source>
        <dbReference type="ARBA" id="ARBA00022448"/>
    </source>
</evidence>
<evidence type="ECO:0000256" key="7">
    <source>
        <dbReference type="ARBA" id="ARBA00022737"/>
    </source>
</evidence>
<comment type="subcellular location">
    <subcellularLocation>
        <location evidence="1 11">Cell membrane</location>
        <topology evidence="1 11">Multi-pass membrane protein</topology>
    </subcellularLocation>
</comment>
<keyword evidence="4" id="KW-1003">Cell membrane</keyword>
<sequence length="241" mass="26952">MVTTNGIRNIVGIIGNVLAIALFVSPVRTFYQIWKKKDTEKFKADPYLAALLNCALWIFYGLPFIHPNNLLVVTSNAAGFALEAIFLIIYLCYANKKQRLKVVSVLIFEAVLVAAVATLVLILVHTHKRRTLIVGIVNLIVNSIMYASPLTIMRTVIKTKSVKYMPFYLSLTGFLCSLSWAAYAFLQIDLFILIPNGIGLVLGIAQLILYGCYYKTTNWDDDETQRPEVQLPTSATLDKPT</sequence>
<dbReference type="InterPro" id="IPR004316">
    <property type="entry name" value="SWEET_rpt"/>
</dbReference>
<evidence type="ECO:0000256" key="4">
    <source>
        <dbReference type="ARBA" id="ARBA00022475"/>
    </source>
</evidence>
<feature type="transmembrane region" description="Helical" evidence="11">
    <location>
        <begin position="192"/>
        <end position="213"/>
    </location>
</feature>
<dbReference type="Proteomes" id="UP000825729">
    <property type="component" value="Unassembled WGS sequence"/>
</dbReference>
<comment type="function">
    <text evidence="10">Mediates both low-affinity uptake and efflux of sugar across the plasma membrane.</text>
</comment>
<dbReference type="Gene3D" id="1.20.1280.290">
    <property type="match status" value="2"/>
</dbReference>
<feature type="transmembrane region" description="Helical" evidence="11">
    <location>
        <begin position="105"/>
        <end position="126"/>
    </location>
</feature>
<evidence type="ECO:0000256" key="10">
    <source>
        <dbReference type="ARBA" id="ARBA00037238"/>
    </source>
</evidence>
<dbReference type="FunFam" id="1.20.1280.290:FF:000002">
    <property type="entry name" value="Bidirectional sugar transporter SWEET"/>
    <property type="match status" value="1"/>
</dbReference>
<evidence type="ECO:0000313" key="12">
    <source>
        <dbReference type="EMBL" id="KAG9455673.1"/>
    </source>
</evidence>
<feature type="transmembrane region" description="Helical" evidence="11">
    <location>
        <begin position="132"/>
        <end position="153"/>
    </location>
</feature>
<evidence type="ECO:0000256" key="11">
    <source>
        <dbReference type="RuleBase" id="RU910715"/>
    </source>
</evidence>
<evidence type="ECO:0000313" key="13">
    <source>
        <dbReference type="Proteomes" id="UP000825729"/>
    </source>
</evidence>
<dbReference type="FunFam" id="1.20.1280.290:FF:000001">
    <property type="entry name" value="Bidirectional sugar transporter SWEET"/>
    <property type="match status" value="1"/>
</dbReference>
<feature type="transmembrane region" description="Helical" evidence="11">
    <location>
        <begin position="71"/>
        <end position="93"/>
    </location>
</feature>
<dbReference type="GO" id="GO:0005886">
    <property type="term" value="C:plasma membrane"/>
    <property type="evidence" value="ECO:0007669"/>
    <property type="project" value="UniProtKB-SubCell"/>
</dbReference>
<dbReference type="GO" id="GO:0051119">
    <property type="term" value="F:sugar transmembrane transporter activity"/>
    <property type="evidence" value="ECO:0007669"/>
    <property type="project" value="InterPro"/>
</dbReference>
<evidence type="ECO:0000256" key="1">
    <source>
        <dbReference type="ARBA" id="ARBA00004651"/>
    </source>
</evidence>